<feature type="transmembrane region" description="Helical" evidence="4">
    <location>
        <begin position="381"/>
        <end position="401"/>
    </location>
</feature>
<evidence type="ECO:0000256" key="3">
    <source>
        <dbReference type="SAM" id="MobiDB-lite"/>
    </source>
</evidence>
<evidence type="ECO:0000313" key="6">
    <source>
        <dbReference type="EMBL" id="KAK9951046.1"/>
    </source>
</evidence>
<organism evidence="6 7">
    <name type="scientific">Rubus argutus</name>
    <name type="common">Southern blackberry</name>
    <dbReference type="NCBI Taxonomy" id="59490"/>
    <lineage>
        <taxon>Eukaryota</taxon>
        <taxon>Viridiplantae</taxon>
        <taxon>Streptophyta</taxon>
        <taxon>Embryophyta</taxon>
        <taxon>Tracheophyta</taxon>
        <taxon>Spermatophyta</taxon>
        <taxon>Magnoliopsida</taxon>
        <taxon>eudicotyledons</taxon>
        <taxon>Gunneridae</taxon>
        <taxon>Pentapetalae</taxon>
        <taxon>rosids</taxon>
        <taxon>fabids</taxon>
        <taxon>Rosales</taxon>
        <taxon>Rosaceae</taxon>
        <taxon>Rosoideae</taxon>
        <taxon>Rosoideae incertae sedis</taxon>
        <taxon>Rubus</taxon>
    </lineage>
</organism>
<feature type="region of interest" description="Disordered" evidence="3">
    <location>
        <begin position="1"/>
        <end position="33"/>
    </location>
</feature>
<proteinExistence type="predicted"/>
<protein>
    <recommendedName>
        <fullName evidence="5">Cyclic nucleotide-binding domain-containing protein</fullName>
    </recommendedName>
</protein>
<keyword evidence="1" id="KW-0813">Transport</keyword>
<comment type="caution">
    <text evidence="6">The sequence shown here is derived from an EMBL/GenBank/DDBJ whole genome shotgun (WGS) entry which is preliminary data.</text>
</comment>
<accession>A0AAW1YQT1</accession>
<dbReference type="PROSITE" id="PS50042">
    <property type="entry name" value="CNMP_BINDING_3"/>
    <property type="match status" value="1"/>
</dbReference>
<dbReference type="AlphaFoldDB" id="A0AAW1YQT1"/>
<keyword evidence="4" id="KW-0472">Membrane</keyword>
<evidence type="ECO:0000259" key="5">
    <source>
        <dbReference type="PROSITE" id="PS50042"/>
    </source>
</evidence>
<dbReference type="Proteomes" id="UP001457282">
    <property type="component" value="Unassembled WGS sequence"/>
</dbReference>
<feature type="transmembrane region" description="Helical" evidence="4">
    <location>
        <begin position="92"/>
        <end position="113"/>
    </location>
</feature>
<evidence type="ECO:0000256" key="1">
    <source>
        <dbReference type="ARBA" id="ARBA00023286"/>
    </source>
</evidence>
<dbReference type="SUPFAM" id="SSF81324">
    <property type="entry name" value="Voltage-gated potassium channels"/>
    <property type="match status" value="1"/>
</dbReference>
<dbReference type="Gene3D" id="2.60.120.10">
    <property type="entry name" value="Jelly Rolls"/>
    <property type="match status" value="1"/>
</dbReference>
<dbReference type="GO" id="GO:0034220">
    <property type="term" value="P:monoatomic ion transmembrane transport"/>
    <property type="evidence" value="ECO:0007669"/>
    <property type="project" value="UniProtKB-KW"/>
</dbReference>
<keyword evidence="1" id="KW-0406">Ion transport</keyword>
<reference evidence="6 7" key="1">
    <citation type="journal article" date="2023" name="G3 (Bethesda)">
        <title>A chromosome-length genome assembly and annotation of blackberry (Rubus argutus, cv. 'Hillquist').</title>
        <authorList>
            <person name="Bruna T."/>
            <person name="Aryal R."/>
            <person name="Dudchenko O."/>
            <person name="Sargent D.J."/>
            <person name="Mead D."/>
            <person name="Buti M."/>
            <person name="Cavallini A."/>
            <person name="Hytonen T."/>
            <person name="Andres J."/>
            <person name="Pham M."/>
            <person name="Weisz D."/>
            <person name="Mascagni F."/>
            <person name="Usai G."/>
            <person name="Natali L."/>
            <person name="Bassil N."/>
            <person name="Fernandez G.E."/>
            <person name="Lomsadze A."/>
            <person name="Armour M."/>
            <person name="Olukolu B."/>
            <person name="Poorten T."/>
            <person name="Britton C."/>
            <person name="Davik J."/>
            <person name="Ashrafi H."/>
            <person name="Aiden E.L."/>
            <person name="Borodovsky M."/>
            <person name="Worthington M."/>
        </authorList>
    </citation>
    <scope>NUCLEOTIDE SEQUENCE [LARGE SCALE GENOMIC DNA]</scope>
    <source>
        <strain evidence="6">PI 553951</strain>
    </source>
</reference>
<feature type="transmembrane region" description="Helical" evidence="4">
    <location>
        <begin position="260"/>
        <end position="280"/>
    </location>
</feature>
<feature type="domain" description="Cyclic nucleotide-binding" evidence="5">
    <location>
        <begin position="487"/>
        <end position="561"/>
    </location>
</feature>
<dbReference type="GO" id="GO:0016020">
    <property type="term" value="C:membrane"/>
    <property type="evidence" value="ECO:0007669"/>
    <property type="project" value="UniProtKB-SubCell"/>
</dbReference>
<sequence length="644" mass="72800">MTNPTENVIDMRSLGGNGSGESKKEDGNPLLTSPRRLEDALNASHRAKRMWNTFFVLACCAAVFVDPLYCYICVIHEDTDIKYMTVDTKLAVVFIGLRLIVDVLYMIDIIISVSCKKLKNIAKQFGACCGRTKSGDQTTEVRSASPKGCRSINASLIRRSLVALPIVEISILLSSLYATSTSISESTSPNLVSTSSVLAPAPAPASVTIRPNVTVTVTTSLHYVHITISIQYILRIYDIYASLRRRPILKTRQEKWLKPILDFLPFILASHLFGALWYFLAIQRHIHCWRSICKYLNNELLCLPFATDDKISLLLSEKYCPIREENSTIFNFGIYLSALQSNYQNGRTPFLRRLSISFWWALRNLSSFGSNLNTSSLPSEIYFSVLISISGMVLFLVYLNARVQETKESFKELNAKKQKQLTIPDVDLWLSRNDLPKDLKMVIMDNIHKLKNNKVINVQSILSILPIYDKNRIVDSLCMASLRKVPLLETMNENVLKGIAEHLKPVIYNEDNYIVEEGKPLGKMLFITQGIAWTYTTNGSVGTICDSKWLERGSFCGEELLNGAFKSPFLPDISISTRTVVSQEQVEAFAIRASDLKSVAIKFWWYFSKKVTSVSQLEQWQHLAACSIQATWRRHHCAKARGLR</sequence>
<dbReference type="CDD" id="cd00038">
    <property type="entry name" value="CAP_ED"/>
    <property type="match status" value="1"/>
</dbReference>
<evidence type="ECO:0000256" key="2">
    <source>
        <dbReference type="ARBA" id="ARBA00023303"/>
    </source>
</evidence>
<evidence type="ECO:0000313" key="7">
    <source>
        <dbReference type="Proteomes" id="UP001457282"/>
    </source>
</evidence>
<dbReference type="EMBL" id="JBEDUW010000001">
    <property type="protein sequence ID" value="KAK9951046.1"/>
    <property type="molecule type" value="Genomic_DNA"/>
</dbReference>
<dbReference type="InterPro" id="IPR018490">
    <property type="entry name" value="cNMP-bd_dom_sf"/>
</dbReference>
<dbReference type="InterPro" id="IPR014710">
    <property type="entry name" value="RmlC-like_jellyroll"/>
</dbReference>
<dbReference type="PANTHER" id="PTHR45651:SF68">
    <property type="entry name" value="ION TRANSPORT DOMAIN-CONTAINING PROTEIN"/>
    <property type="match status" value="1"/>
</dbReference>
<feature type="transmembrane region" description="Helical" evidence="4">
    <location>
        <begin position="54"/>
        <end position="72"/>
    </location>
</feature>
<keyword evidence="2" id="KW-0407">Ion channel</keyword>
<name>A0AAW1YQT1_RUBAR</name>
<gene>
    <name evidence="6" type="ORF">M0R45_006508</name>
</gene>
<keyword evidence="1" id="KW-1071">Ligand-gated ion channel</keyword>
<keyword evidence="4" id="KW-1133">Transmembrane helix</keyword>
<keyword evidence="4" id="KW-0812">Transmembrane</keyword>
<keyword evidence="7" id="KW-1185">Reference proteome</keyword>
<dbReference type="InterPro" id="IPR000595">
    <property type="entry name" value="cNMP-bd_dom"/>
</dbReference>
<dbReference type="PANTHER" id="PTHR45651">
    <property type="entry name" value="CYCLIC NUCLEOTIDE-GATED ION CHANNEL 15-RELATED-RELATED"/>
    <property type="match status" value="1"/>
</dbReference>
<evidence type="ECO:0000256" key="4">
    <source>
        <dbReference type="SAM" id="Phobius"/>
    </source>
</evidence>
<dbReference type="SUPFAM" id="SSF51206">
    <property type="entry name" value="cAMP-binding domain-like"/>
    <property type="match status" value="1"/>
</dbReference>